<evidence type="ECO:0000256" key="4">
    <source>
        <dbReference type="SAM" id="MobiDB-lite"/>
    </source>
</evidence>
<dbReference type="GeneID" id="107225603"/>
<proteinExistence type="predicted"/>
<evidence type="ECO:0000313" key="5">
    <source>
        <dbReference type="Proteomes" id="UP000829291"/>
    </source>
</evidence>
<dbReference type="PROSITE" id="PS00113">
    <property type="entry name" value="ADENYLATE_KINASE"/>
    <property type="match status" value="1"/>
</dbReference>
<dbReference type="SUPFAM" id="SSF52540">
    <property type="entry name" value="P-loop containing nucleoside triphosphate hydrolases"/>
    <property type="match status" value="2"/>
</dbReference>
<sequence length="650" mass="71278">MGICLDTEQQNGSQVFEDGNRRRTGRWQGEAGLLSTPPDGNFPMQNVGQVKFESPKVPVIFVLGGPGSGKVTHCDNLMHEKKGITHINMTDLLQQYAMGNDMLDFGLLSSKTVTEVLMLEMKMAPNAKTFLVSGYPRNMRDVVEYSEKIQIVNGVVLVSWRQEILERQIDYGAQLGHVILGLARMELHNFYRNVMPVAEYFDQSGMLIAVNGERNPSEVYVDFREAILKILGMSDGIKGTGNPPGSVEAEVKVERGITPTSPLAKQTVVTDLTPSPPKTLMPPELQPSKTANKPRKGLPFFIWVIGGPGSNKATLSSQAIQDEVGWVHISIGGLLRGLASSNPIVREAILAGEMVPRDIVMQLVEKQVLLHRDTDGIVIDGFPRDSDQVEEFENKFGQEPSLLLLDCSKLQLGRGRLDDSVSAFRRRLEIFRELSLPMLKKLDSENRLTIVDGDTDTKNVQDEFTAALKNLVSNSSRQKNNEDSNSVTTGDIPERIVNFIPNGFAKSVNQMTNNVQTLGKTQLSNGTKNAIDKGMNGVSKVRDKTMNGMVNGINSISKQVQNHVEQGIKVSENGVGKIANGIANNAKHLAVNGGTSIHNGVANGFGNLVNGHLPTNKVAPVRNMLSQNNLPNPVRNMYNEVDAYQQDLHI</sequence>
<gene>
    <name evidence="6" type="primary">LOC107225603</name>
</gene>
<evidence type="ECO:0000256" key="2">
    <source>
        <dbReference type="ARBA" id="ARBA00022741"/>
    </source>
</evidence>
<feature type="region of interest" description="Disordered" evidence="4">
    <location>
        <begin position="269"/>
        <end position="291"/>
    </location>
</feature>
<protein>
    <submittedName>
        <fullName evidence="6">Adenylate kinase isoenzyme 5</fullName>
    </submittedName>
</protein>
<organism evidence="5 6">
    <name type="scientific">Neodiprion lecontei</name>
    <name type="common">Redheaded pine sawfly</name>
    <dbReference type="NCBI Taxonomy" id="441921"/>
    <lineage>
        <taxon>Eukaryota</taxon>
        <taxon>Metazoa</taxon>
        <taxon>Ecdysozoa</taxon>
        <taxon>Arthropoda</taxon>
        <taxon>Hexapoda</taxon>
        <taxon>Insecta</taxon>
        <taxon>Pterygota</taxon>
        <taxon>Neoptera</taxon>
        <taxon>Endopterygota</taxon>
        <taxon>Hymenoptera</taxon>
        <taxon>Tenthredinoidea</taxon>
        <taxon>Diprionidae</taxon>
        <taxon>Diprioninae</taxon>
        <taxon>Neodiprion</taxon>
    </lineage>
</organism>
<evidence type="ECO:0000256" key="3">
    <source>
        <dbReference type="ARBA" id="ARBA00022777"/>
    </source>
</evidence>
<dbReference type="Gene3D" id="3.40.50.300">
    <property type="entry name" value="P-loop containing nucleotide triphosphate hydrolases"/>
    <property type="match status" value="2"/>
</dbReference>
<dbReference type="RefSeq" id="XP_046587179.1">
    <property type="nucleotide sequence ID" value="XM_046731223.1"/>
</dbReference>
<dbReference type="PANTHER" id="PTHR23359">
    <property type="entry name" value="NUCLEOTIDE KINASE"/>
    <property type="match status" value="1"/>
</dbReference>
<dbReference type="InterPro" id="IPR033690">
    <property type="entry name" value="Adenylat_kinase_CS"/>
</dbReference>
<dbReference type="GO" id="GO:0016301">
    <property type="term" value="F:kinase activity"/>
    <property type="evidence" value="ECO:0007669"/>
    <property type="project" value="UniProtKB-KW"/>
</dbReference>
<keyword evidence="5" id="KW-1185">Reference proteome</keyword>
<dbReference type="Proteomes" id="UP000829291">
    <property type="component" value="Chromosome 2"/>
</dbReference>
<dbReference type="InterPro" id="IPR000850">
    <property type="entry name" value="Adenylat/UMP-CMP_kin"/>
</dbReference>
<dbReference type="PRINTS" id="PR00094">
    <property type="entry name" value="ADENYLTKNASE"/>
</dbReference>
<dbReference type="Pfam" id="PF00406">
    <property type="entry name" value="ADK"/>
    <property type="match status" value="2"/>
</dbReference>
<evidence type="ECO:0000256" key="1">
    <source>
        <dbReference type="ARBA" id="ARBA00022679"/>
    </source>
</evidence>
<accession>A0ABM3FGN2</accession>
<keyword evidence="2" id="KW-0547">Nucleotide-binding</keyword>
<keyword evidence="1" id="KW-0808">Transferase</keyword>
<name>A0ABM3FGN2_NEOLC</name>
<dbReference type="CDD" id="cd01428">
    <property type="entry name" value="ADK"/>
    <property type="match status" value="2"/>
</dbReference>
<dbReference type="InterPro" id="IPR027417">
    <property type="entry name" value="P-loop_NTPase"/>
</dbReference>
<evidence type="ECO:0000313" key="6">
    <source>
        <dbReference type="RefSeq" id="XP_046587179.1"/>
    </source>
</evidence>
<reference evidence="6" key="1">
    <citation type="submission" date="2025-08" db="UniProtKB">
        <authorList>
            <consortium name="RefSeq"/>
        </authorList>
    </citation>
    <scope>IDENTIFICATION</scope>
    <source>
        <tissue evidence="6">Thorax and Abdomen</tissue>
    </source>
</reference>
<keyword evidence="3 6" id="KW-0418">Kinase</keyword>